<dbReference type="GeneID" id="39737718"/>
<feature type="compositionally biased region" description="Low complexity" evidence="1">
    <location>
        <begin position="898"/>
        <end position="911"/>
    </location>
</feature>
<feature type="compositionally biased region" description="Basic residues" evidence="1">
    <location>
        <begin position="1007"/>
        <end position="1020"/>
    </location>
</feature>
<dbReference type="Proteomes" id="UP000220158">
    <property type="component" value="Chromosome 12"/>
</dbReference>
<reference evidence="2 3" key="1">
    <citation type="submission" date="2015-04" db="EMBL/GenBank/DDBJ databases">
        <authorList>
            <consortium name="Pathogen Informatics"/>
        </authorList>
    </citation>
    <scope>NUCLEOTIDE SEQUENCE [LARGE SCALE GENOMIC DNA]</scope>
    <source>
        <strain evidence="2 3">SGS1</strain>
    </source>
</reference>
<feature type="region of interest" description="Disordered" evidence="1">
    <location>
        <begin position="949"/>
        <end position="971"/>
    </location>
</feature>
<feature type="compositionally biased region" description="Basic and acidic residues" evidence="1">
    <location>
        <begin position="1021"/>
        <end position="1046"/>
    </location>
</feature>
<dbReference type="OrthoDB" id="10467804at2759"/>
<sequence length="1433" mass="166372">MNKKKICFFYISISLIVYVKCIYNINIPISSNEKKKLDLFKDFLYDNPNNIECYAFMDKILFKLKHVFNLPNYDLNISETNIETLKFSCISLKELYIEILRNFVYNKNDDQNDDLIKYSNILKKFLKKIYFKLNGKKGDNISIGNDVLKVLIFRSLSFMNDSKIDMLKNKDILKFSLDIFANYVSYIANENEDLKDINKNTSDRSQRIFADNLNSYKKNILTYFPHRRNIQIFFLNMNTLEDLTKMFYKFYTHFTNKKVVEKEVSSIQALYFINEILKIAENINLCLKENTLKNIIYTEEFSKSIQNAFKNICENMSEKLQINGSKDEVIDALTEGLIKILKDIYKDNKNCKNPINKKNISFKVHKKNDIDGFNEDKKIKLVEYNDANASIVVFSISNEMLYINQQHFANIKKLQHILLMCPTSENKKHILDNLGIESIKLSLYENFKKEMYKNFKFFFQFIKNNFDYLNEVINKEKKKDKLSQTDYIENDKLLNLLEKVMNFDKENNSIYIEKLHQFKNIMECVNVSISMNLENEKNPIVLIMKIDENNNHINVKINNHLLIDNINKKKKKESIYRDKLLKNLLNTSEINSSFFQLPYIYKAPLYYFTEICDKRKEKSPSGNWIRHFSKYNEAICLVPSDDSSNKLFPALVRSLKMNNISKNKILENIISEYEPFLKWYLTNIKSEKEKYLNVHDLAIFATMYEFQYFPEYSHNTSIIRSQRNFTSYIEHELTELVYLKNEYLELSRKRKFTEKKELMKEFNPVFPHASSNTPSISSASGISTPSFIYFEPSAPPYSSSDSINSTAFTYPQPYAPPSLRSFDSFNFSIPQSSRNFNTFHPTIVSYNPSSYTASSSLFSRNYQPFSFNNPFDSPHFSHSSRSQFKPVRPYDFPIPSSTTTLSESLSNPTSTAISTPIDNASPNPYLSNTIVSTDTPSVTDTIISNTSPVQISHPTSLNLHPTTSNTTLNSPTKYSITPSYQSFSSSPSSVIMNTSNLNESNYEKLGAKPKHRSSIRAYKIAKKEKEKEKEKEKMQKGNSRKTREKEKYAHKIIGPMRSSSFESAISAFTDKFRKTDSTSEKGKNKTMKIKGESSENSDDNKKVIKNKLKNKKSKSMPKLNDLEMDNLTEPSSVEGDKKSFQFPKETSFAEVNSNINVNIGSNPEQRIYENVDGEYENILKDIDEDGIRTYEQLVISELSLLEGVDINTITYIEENIDSYKSINDYKTVVMGTQLCSFPYKIGDFIKLYDMDDMIKHIKKVSSEPNKRKYFILKSNSYGKQIMNNRGIITKSIQCISKNVTIGAYSIWNNEFHVSNNGMVLKTETLEEKILAYYIERMYWGSNGYLYNDDINALQAILDIGLIIFEDGKTELNINSAIYGKYRISLLFYSINRFYFSLVNHIELVGGMQVCHTGYMAKNLPKSLTCLIDDKNNT</sequence>
<feature type="region of interest" description="Disordered" evidence="1">
    <location>
        <begin position="1073"/>
        <end position="1138"/>
    </location>
</feature>
<keyword evidence="3" id="KW-1185">Reference proteome</keyword>
<dbReference type="RefSeq" id="XP_028534586.1">
    <property type="nucleotide sequence ID" value="XM_028678281.1"/>
</dbReference>
<evidence type="ECO:0000313" key="2">
    <source>
        <dbReference type="EMBL" id="CRH01587.1"/>
    </source>
</evidence>
<feature type="region of interest" description="Disordered" evidence="1">
    <location>
        <begin position="898"/>
        <end position="919"/>
    </location>
</feature>
<protein>
    <submittedName>
        <fullName evidence="2">Uncharacterized protein</fullName>
    </submittedName>
</protein>
<name>A0A1J1HDC5_PLARL</name>
<gene>
    <name evidence="2" type="ORF">PRELSG_1247400</name>
</gene>
<feature type="region of interest" description="Disordered" evidence="1">
    <location>
        <begin position="1003"/>
        <end position="1046"/>
    </location>
</feature>
<feature type="compositionally biased region" description="Low complexity" evidence="1">
    <location>
        <begin position="955"/>
        <end position="971"/>
    </location>
</feature>
<dbReference type="VEuPathDB" id="PlasmoDB:PRELSG_1247400"/>
<dbReference type="KEGG" id="prel:PRELSG_1247400"/>
<dbReference type="EMBL" id="LN835307">
    <property type="protein sequence ID" value="CRH01587.1"/>
    <property type="molecule type" value="Genomic_DNA"/>
</dbReference>
<feature type="compositionally biased region" description="Basic residues" evidence="1">
    <location>
        <begin position="1103"/>
        <end position="1115"/>
    </location>
</feature>
<feature type="compositionally biased region" description="Basic and acidic residues" evidence="1">
    <location>
        <begin position="1073"/>
        <end position="1102"/>
    </location>
</feature>
<proteinExistence type="predicted"/>
<evidence type="ECO:0000313" key="3">
    <source>
        <dbReference type="Proteomes" id="UP000220158"/>
    </source>
</evidence>
<organism evidence="2 3">
    <name type="scientific">Plasmodium relictum</name>
    <dbReference type="NCBI Taxonomy" id="85471"/>
    <lineage>
        <taxon>Eukaryota</taxon>
        <taxon>Sar</taxon>
        <taxon>Alveolata</taxon>
        <taxon>Apicomplexa</taxon>
        <taxon>Aconoidasida</taxon>
        <taxon>Haemosporida</taxon>
        <taxon>Plasmodiidae</taxon>
        <taxon>Plasmodium</taxon>
        <taxon>Plasmodium (Haemamoeba)</taxon>
    </lineage>
</organism>
<evidence type="ECO:0000256" key="1">
    <source>
        <dbReference type="SAM" id="MobiDB-lite"/>
    </source>
</evidence>
<accession>A0A1J1HDC5</accession>